<sequence>MKKTFMTIALLASLGVVAEELAPADAELLAELKEYCQEVAEEERSEDQSVDAFVLECVNYELESMGYAQVAKIQ</sequence>
<dbReference type="Proteomes" id="UP001652504">
    <property type="component" value="Unassembled WGS sequence"/>
</dbReference>
<feature type="chain" id="PRO_5045249162" evidence="1">
    <location>
        <begin position="19"/>
        <end position="74"/>
    </location>
</feature>
<keyword evidence="3" id="KW-1185">Reference proteome</keyword>
<proteinExistence type="predicted"/>
<evidence type="ECO:0000313" key="3">
    <source>
        <dbReference type="Proteomes" id="UP001652504"/>
    </source>
</evidence>
<protein>
    <submittedName>
        <fullName evidence="2">Uncharacterized protein</fullName>
    </submittedName>
</protein>
<accession>A0ABT3A5Z0</accession>
<name>A0ABT3A5Z0_9ALTE</name>
<keyword evidence="1" id="KW-0732">Signal</keyword>
<evidence type="ECO:0000313" key="2">
    <source>
        <dbReference type="EMBL" id="MCV2884103.1"/>
    </source>
</evidence>
<evidence type="ECO:0000256" key="1">
    <source>
        <dbReference type="SAM" id="SignalP"/>
    </source>
</evidence>
<organism evidence="2 3">
    <name type="scientific">Fluctibacter corallii</name>
    <dbReference type="NCBI Taxonomy" id="2984329"/>
    <lineage>
        <taxon>Bacteria</taxon>
        <taxon>Pseudomonadati</taxon>
        <taxon>Pseudomonadota</taxon>
        <taxon>Gammaproteobacteria</taxon>
        <taxon>Alteromonadales</taxon>
        <taxon>Alteromonadaceae</taxon>
        <taxon>Fluctibacter</taxon>
    </lineage>
</organism>
<comment type="caution">
    <text evidence="2">The sequence shown here is derived from an EMBL/GenBank/DDBJ whole genome shotgun (WGS) entry which is preliminary data.</text>
</comment>
<gene>
    <name evidence="2" type="ORF">OE749_05310</name>
</gene>
<dbReference type="RefSeq" id="WP_263711310.1">
    <property type="nucleotide sequence ID" value="NZ_JAOWKX010000002.1"/>
</dbReference>
<dbReference type="EMBL" id="JAOWKX010000002">
    <property type="protein sequence ID" value="MCV2884103.1"/>
    <property type="molecule type" value="Genomic_DNA"/>
</dbReference>
<feature type="signal peptide" evidence="1">
    <location>
        <begin position="1"/>
        <end position="18"/>
    </location>
</feature>
<reference evidence="2 3" key="1">
    <citation type="submission" date="2022-10" db="EMBL/GenBank/DDBJ databases">
        <title>Aestuariibacter sp. AA17 isolated from Montipora capitata coral fragment.</title>
        <authorList>
            <person name="Emsley S.A."/>
            <person name="Pfannmuller K.M."/>
            <person name="Loughran R.M."/>
            <person name="Shlafstein M."/>
            <person name="Papke E."/>
            <person name="Saw J.H."/>
            <person name="Ushijima B."/>
            <person name="Videau P."/>
        </authorList>
    </citation>
    <scope>NUCLEOTIDE SEQUENCE [LARGE SCALE GENOMIC DNA]</scope>
    <source>
        <strain evidence="2 3">AA17</strain>
    </source>
</reference>